<protein>
    <submittedName>
        <fullName evidence="1">OsmC family protein</fullName>
    </submittedName>
</protein>
<reference evidence="1" key="1">
    <citation type="submission" date="2022-10" db="EMBL/GenBank/DDBJ databases">
        <title>The WGS of Solirubrobacter ginsenosidimutans DSM 21036.</title>
        <authorList>
            <person name="Jiang Z."/>
        </authorList>
    </citation>
    <scope>NUCLEOTIDE SEQUENCE</scope>
    <source>
        <strain evidence="1">DSM 21036</strain>
    </source>
</reference>
<dbReference type="SUPFAM" id="SSF82784">
    <property type="entry name" value="OsmC-like"/>
    <property type="match status" value="1"/>
</dbReference>
<gene>
    <name evidence="1" type="ORF">OM076_14860</name>
</gene>
<dbReference type="Pfam" id="PF02566">
    <property type="entry name" value="OsmC"/>
    <property type="match status" value="1"/>
</dbReference>
<dbReference type="Proteomes" id="UP001149140">
    <property type="component" value="Unassembled WGS sequence"/>
</dbReference>
<dbReference type="AlphaFoldDB" id="A0A9X3MUK6"/>
<dbReference type="PANTHER" id="PTHR35368:SF1">
    <property type="entry name" value="HYDROPEROXIDE REDUCTASE"/>
    <property type="match status" value="1"/>
</dbReference>
<dbReference type="RefSeq" id="WP_270040772.1">
    <property type="nucleotide sequence ID" value="NZ_JAPDOD010000013.1"/>
</dbReference>
<dbReference type="EMBL" id="JAPDOD010000013">
    <property type="protein sequence ID" value="MDA0161555.1"/>
    <property type="molecule type" value="Genomic_DNA"/>
</dbReference>
<name>A0A9X3MUK6_9ACTN</name>
<accession>A0A9X3MUK6</accession>
<dbReference type="InterPro" id="IPR003718">
    <property type="entry name" value="OsmC/Ohr_fam"/>
</dbReference>
<evidence type="ECO:0000313" key="1">
    <source>
        <dbReference type="EMBL" id="MDA0161555.1"/>
    </source>
</evidence>
<sequence length="166" mass="17505">MSITAAISANEEAIGGDAGRARVVFKTEGSLAGPTHVKLVSRDHALEVDEPDVLGGTDQFANPVEYALASLASCQAITYRFWAAKLGIALDGLEVAAEGDLDLHGFFGLDSAIRPGFTGIRLDVTPIGPESAERYRELADAVDAHCPVLDLFVNATPVERRLAVTA</sequence>
<dbReference type="InterPro" id="IPR052924">
    <property type="entry name" value="OsmC/Ohr_hydroprdx_reductase"/>
</dbReference>
<proteinExistence type="predicted"/>
<dbReference type="InterPro" id="IPR015946">
    <property type="entry name" value="KH_dom-like_a/b"/>
</dbReference>
<keyword evidence="2" id="KW-1185">Reference proteome</keyword>
<organism evidence="1 2">
    <name type="scientific">Solirubrobacter ginsenosidimutans</name>
    <dbReference type="NCBI Taxonomy" id="490573"/>
    <lineage>
        <taxon>Bacteria</taxon>
        <taxon>Bacillati</taxon>
        <taxon>Actinomycetota</taxon>
        <taxon>Thermoleophilia</taxon>
        <taxon>Solirubrobacterales</taxon>
        <taxon>Solirubrobacteraceae</taxon>
        <taxon>Solirubrobacter</taxon>
    </lineage>
</organism>
<comment type="caution">
    <text evidence="1">The sequence shown here is derived from an EMBL/GenBank/DDBJ whole genome shotgun (WGS) entry which is preliminary data.</text>
</comment>
<dbReference type="Gene3D" id="3.30.300.20">
    <property type="match status" value="1"/>
</dbReference>
<dbReference type="InterPro" id="IPR036102">
    <property type="entry name" value="OsmC/Ohrsf"/>
</dbReference>
<evidence type="ECO:0000313" key="2">
    <source>
        <dbReference type="Proteomes" id="UP001149140"/>
    </source>
</evidence>
<dbReference type="PANTHER" id="PTHR35368">
    <property type="entry name" value="HYDROPEROXIDE REDUCTASE"/>
    <property type="match status" value="1"/>
</dbReference>